<sequence length="92" mass="10278">MKTLETSQCHISLEELVADDERDELHCDIVNEFDRALNTGDSTLDQAADEVDEQKGPESSRSRSGTGSDQPTEEQQLDAKAQKLADKLDELW</sequence>
<feature type="region of interest" description="Disordered" evidence="1">
    <location>
        <begin position="38"/>
        <end position="92"/>
    </location>
</feature>
<reference evidence="2 3" key="1">
    <citation type="submission" date="2020-01" db="EMBL/GenBank/DDBJ databases">
        <title>Identification and distribution of gene clusters putatively required for synthesis of sphingolipid metabolism inhibitors in phylogenetically diverse species of the filamentous fungus Fusarium.</title>
        <authorList>
            <person name="Kim H.-S."/>
            <person name="Busman M."/>
            <person name="Brown D.W."/>
            <person name="Divon H."/>
            <person name="Uhlig S."/>
            <person name="Proctor R.H."/>
        </authorList>
    </citation>
    <scope>NUCLEOTIDE SEQUENCE [LARGE SCALE GENOMIC DNA]</scope>
    <source>
        <strain evidence="2 3">NRRL 13308</strain>
    </source>
</reference>
<organism evidence="2 3">
    <name type="scientific">Fusarium acutatum</name>
    <dbReference type="NCBI Taxonomy" id="78861"/>
    <lineage>
        <taxon>Eukaryota</taxon>
        <taxon>Fungi</taxon>
        <taxon>Dikarya</taxon>
        <taxon>Ascomycota</taxon>
        <taxon>Pezizomycotina</taxon>
        <taxon>Sordariomycetes</taxon>
        <taxon>Hypocreomycetidae</taxon>
        <taxon>Hypocreales</taxon>
        <taxon>Nectriaceae</taxon>
        <taxon>Fusarium</taxon>
        <taxon>Fusarium fujikuroi species complex</taxon>
    </lineage>
</organism>
<name>A0A8H4NTD7_9HYPO</name>
<accession>A0A8H4NTD7</accession>
<dbReference type="OrthoDB" id="5079387at2759"/>
<evidence type="ECO:0000313" key="3">
    <source>
        <dbReference type="Proteomes" id="UP000536711"/>
    </source>
</evidence>
<evidence type="ECO:0000313" key="2">
    <source>
        <dbReference type="EMBL" id="KAF4443626.1"/>
    </source>
</evidence>
<comment type="caution">
    <text evidence="2">The sequence shown here is derived from an EMBL/GenBank/DDBJ whole genome shotgun (WGS) entry which is preliminary data.</text>
</comment>
<gene>
    <name evidence="2" type="ORF">FACUT_1154</name>
</gene>
<feature type="compositionally biased region" description="Basic and acidic residues" evidence="1">
    <location>
        <begin position="80"/>
        <end position="92"/>
    </location>
</feature>
<evidence type="ECO:0000256" key="1">
    <source>
        <dbReference type="SAM" id="MobiDB-lite"/>
    </source>
</evidence>
<dbReference type="EMBL" id="JAADJF010000025">
    <property type="protein sequence ID" value="KAF4443626.1"/>
    <property type="molecule type" value="Genomic_DNA"/>
</dbReference>
<proteinExistence type="predicted"/>
<dbReference type="AlphaFoldDB" id="A0A8H4NTD7"/>
<keyword evidence="3" id="KW-1185">Reference proteome</keyword>
<protein>
    <submittedName>
        <fullName evidence="2">Uncharacterized protein</fullName>
    </submittedName>
</protein>
<dbReference type="Proteomes" id="UP000536711">
    <property type="component" value="Unassembled WGS sequence"/>
</dbReference>